<comment type="function">
    <text evidence="7">Involved in nucleolar processing of pre-18S ribosomal RNA.</text>
</comment>
<dbReference type="InterPro" id="IPR011989">
    <property type="entry name" value="ARM-like"/>
</dbReference>
<feature type="region of interest" description="Disordered" evidence="8">
    <location>
        <begin position="423"/>
        <end position="451"/>
    </location>
</feature>
<sequence>MDQDQHLQKLQEKRKNRETNGRKGAKFGPKKRSELDRQLEVIKYNARVIGNLNKRETVLFGDANTAGTVDYDSILDLGKEGLRELTKLDSRFKSFEKNLFANSSRDENRMMMTKDQTKVLDESIDSFLRLLSAYYLLMPAQQCLEWLIRRYRINEFNLDQLLMCTLPYHQSNAFAQLLSILRYESDKKWRFLIVFRHNKVTITRDYLVGLLHKNAFFLDLVCSTILKYEKTNTLNKTMISFFTALMVDAVSVGTLTDQFIRTVLPCLNFSLKSKNLDLQLGSFMILSNIASKVQFSKDVLELLIRNTLLNHSTSITASFTFLLVLFQRQNFKSLSNSNLELLVSIPALKEIMLDLHSQNKSLDRMITLMVVYLCDSFDINENSRSLLELFVKDLPTSEKIHQIIVSRLLNRYINNFQKIDLQDNQNENETTEEKKQSSTDSSSASVDSMEIDVEEKESKMSEIIHFIEPRLVQEIINSTLSTNMSNQQQDKQNLVLSFQEKVFAQRVVSSSSATTLYLKLQSPVIENRLSGLAILKEQIEKGASDVTSFANVLGDRLSDEDDNVTLAAWGLPNLVQLFGGNGSTLVNAAGECFAMGSLSTSTKVFVLDTLIKIQSTHPFGQDTSNRLCQILLENLVFGNKKDQDEIKLRTTILKSFNDIKECSPYFRISSTPTSPITSNLLLVKSLSANITKQSSNQDNIQLFKSIFIQSSENYLSNDKLIILLSISNSIFNLKSKEEKIEFTNIIIEFLKIYLKECLEDCNTDGIIENDITLEQICNEMTLYEEEQQDNDYYVHALFYCIDVVINSFTPIESSELFIKELQNLNAGMSFTSATTKSNNVTNHLIHILISLFNLLFESMTTLTQHSDNLESFLQQIIKRYLPNHIVLLKFLSIFWSDKLFNSTIQETALSLCNCFLESKSFKKYSMNQSILCLFLLPLVSSHRNVREAAGQCIKSIEKSVNNAANNTPQQTSVVTLFEEEKSLLLMSGKLYGNLLGTLVDYMNELVMDNTFMCTLVPSIIMSTDNSELTKEQSDSVCSYLITVPLLYENNANRSALWSALSTINDPIFLSTLSTYTHSLLKLYEQENLTSEQSSILNVLLLQLVQDYSLESKKNNHLALLYKVLSYSNGITLVGATDNQKYRILDIVLPRLTSTLLNALPTKEQTKIVEAVLDLLHSSTDIECRQLAAESLHSIMIDSTCILTILSNIQVSQTSIPRITAIMETIKENASSIKKIAVLLKPTLSILKQLNQVKSIGAASTEYCKQVLITTILSISESFFKSDIELFSELFDISIILKCVESSGDLQTRNCALALLSRVAHHAPKHLFEEFGNILEMIKSALVKQDAPTFRILCGFLGGVVPSIVNNKDLSSSSKININSIFGLFLEHFKQISNDYCVPLFLTMIQSIDYQKLDLLFVQMLVKRINLLRTINEVESKPKTAADLEKEKQMEKEQLGDYIQQANPTSSQQQQLESFNKFIEQLCDCIPAAKISRALSVLAKISSLISLEKAEFIEDNNDLGFNDKEVISLLHSKKDNRLLQTMILEFIEERLSSNSYLENLTFKSNKQEKEQIEQCYLKSFANLLILLRQTTEFSERIKSTTDQSSKGKEKFLKKILASIHKCMDKLNQLMSVDGFVDTVSELLNHADPQVRRRSLVIFNDKITALKSQLSAEQIVRFLSLLDSFSKVIESSQETDTNKQTALLSFEILARNFAQTHSATFLQQMPIIIRAIGHANHQVVSSSLICVATLCAELQAKIVPYIPQFFPVLLSTLTGSYASSVDSETRALLQLSCVSSIEMMLKKISKFLSPYLPKLLNALLHPRLTLGASSKLMSQVRRVLSLITRNIEFRLLLPAMTSAYEFAVVSENDSSIICLFDFVGEISANLSPKDVGLHHRSIFKFYLQGFEFRRRYQAKVSNIDLIEEHIISSFMTLVLKLNENLFKPIFLKTIEWGIGQLQQQQNQQQTTKKTTNQQSTKQKESSDSAAVDLDNVIFFYKLMNSLVTNLKTIFVPYMAYFLDNSVYHLTELIVTTPTSTAVDAQSGSKRKKGSGLVANKSSAQESTQEKLLCLVTSTLQKCMFYDRDRFIDKQRFEVLMPALVGQLENQMGSNGGNAPLTADQLDTFAKRIENYLAPCITQLAVTINQDLLWKPLNHAVLLKTRSPFANVRYGALQVLDTLHKRMGDRLLVFLPETIPFISELLDDSVPQVEKMTQRFIKTIETHLGSEESISSYL</sequence>
<comment type="subcellular location">
    <subcellularLocation>
        <location evidence="1 7">Nucleus</location>
        <location evidence="1 7">Nucleolus</location>
    </subcellularLocation>
</comment>
<keyword evidence="4 7" id="KW-0698">rRNA processing</keyword>
<feature type="region of interest" description="Disordered" evidence="8">
    <location>
        <begin position="1"/>
        <end position="32"/>
    </location>
</feature>
<dbReference type="STRING" id="1054147.F4PUG1"/>
<keyword evidence="11" id="KW-1185">Reference proteome</keyword>
<dbReference type="OrthoDB" id="31183at2759"/>
<protein>
    <recommendedName>
        <fullName evidence="7">HEAT repeat-containing protein 1</fullName>
    </recommendedName>
</protein>
<evidence type="ECO:0000256" key="8">
    <source>
        <dbReference type="SAM" id="MobiDB-lite"/>
    </source>
</evidence>
<feature type="compositionally biased region" description="Low complexity" evidence="8">
    <location>
        <begin position="1961"/>
        <end position="1974"/>
    </location>
</feature>
<evidence type="ECO:0000256" key="7">
    <source>
        <dbReference type="RuleBase" id="RU367065"/>
    </source>
</evidence>
<reference evidence="11" key="1">
    <citation type="journal article" date="2011" name="Genome Res.">
        <title>Phylogeny-wide analysis of social amoeba genomes highlights ancient origins for complex intercellular communication.</title>
        <authorList>
            <person name="Heidel A.J."/>
            <person name="Lawal H.M."/>
            <person name="Felder M."/>
            <person name="Schilde C."/>
            <person name="Helps N.R."/>
            <person name="Tunggal B."/>
            <person name="Rivero F."/>
            <person name="John U."/>
            <person name="Schleicher M."/>
            <person name="Eichinger L."/>
            <person name="Platzer M."/>
            <person name="Noegel A.A."/>
            <person name="Schaap P."/>
            <person name="Gloeckner G."/>
        </authorList>
    </citation>
    <scope>NUCLEOTIDE SEQUENCE [LARGE SCALE GENOMIC DNA]</scope>
    <source>
        <strain evidence="11">SH3</strain>
    </source>
</reference>
<dbReference type="EMBL" id="GL883010">
    <property type="protein sequence ID" value="EGG21033.1"/>
    <property type="molecule type" value="Genomic_DNA"/>
</dbReference>
<dbReference type="InterPro" id="IPR022125">
    <property type="entry name" value="U3snoRNP10_N"/>
</dbReference>
<dbReference type="GO" id="GO:0030515">
    <property type="term" value="F:snoRNA binding"/>
    <property type="evidence" value="ECO:0007669"/>
    <property type="project" value="TreeGrafter"/>
</dbReference>
<keyword evidence="3 7" id="KW-0690">Ribosome biogenesis</keyword>
<dbReference type="GO" id="GO:0030686">
    <property type="term" value="C:90S preribosome"/>
    <property type="evidence" value="ECO:0007669"/>
    <property type="project" value="TreeGrafter"/>
</dbReference>
<dbReference type="GO" id="GO:0045943">
    <property type="term" value="P:positive regulation of transcription by RNA polymerase I"/>
    <property type="evidence" value="ECO:0007669"/>
    <property type="project" value="TreeGrafter"/>
</dbReference>
<dbReference type="Proteomes" id="UP000007797">
    <property type="component" value="Unassembled WGS sequence"/>
</dbReference>
<dbReference type="InterPro" id="IPR016024">
    <property type="entry name" value="ARM-type_fold"/>
</dbReference>
<dbReference type="Pfam" id="PF08146">
    <property type="entry name" value="BP28CT"/>
    <property type="match status" value="1"/>
</dbReference>
<dbReference type="SMART" id="SM01036">
    <property type="entry name" value="BP28CT"/>
    <property type="match status" value="1"/>
</dbReference>
<dbReference type="Gene3D" id="1.25.10.10">
    <property type="entry name" value="Leucine-rich Repeat Variant"/>
    <property type="match status" value="2"/>
</dbReference>
<evidence type="ECO:0000256" key="5">
    <source>
        <dbReference type="ARBA" id="ARBA00023242"/>
    </source>
</evidence>
<dbReference type="Pfam" id="PF12397">
    <property type="entry name" value="U3snoRNP10"/>
    <property type="match status" value="1"/>
</dbReference>
<dbReference type="GO" id="GO:0000462">
    <property type="term" value="P:maturation of SSU-rRNA from tricistronic rRNA transcript (SSU-rRNA, 5.8S rRNA, LSU-rRNA)"/>
    <property type="evidence" value="ECO:0007669"/>
    <property type="project" value="TreeGrafter"/>
</dbReference>
<evidence type="ECO:0000313" key="10">
    <source>
        <dbReference type="EMBL" id="EGG21033.1"/>
    </source>
</evidence>
<dbReference type="PANTHER" id="PTHR13457:SF1">
    <property type="entry name" value="HEAT REPEAT-CONTAINING PROTEIN 1"/>
    <property type="match status" value="1"/>
</dbReference>
<name>F4PUG1_CACFS</name>
<feature type="region of interest" description="Disordered" evidence="8">
    <location>
        <begin position="1961"/>
        <end position="1980"/>
    </location>
</feature>
<feature type="compositionally biased region" description="Low complexity" evidence="8">
    <location>
        <begin position="438"/>
        <end position="448"/>
    </location>
</feature>
<dbReference type="InterPro" id="IPR040191">
    <property type="entry name" value="UTP10"/>
</dbReference>
<evidence type="ECO:0000256" key="2">
    <source>
        <dbReference type="ARBA" id="ARBA00010559"/>
    </source>
</evidence>
<dbReference type="GeneID" id="14872654"/>
<evidence type="ECO:0000313" key="11">
    <source>
        <dbReference type="Proteomes" id="UP000007797"/>
    </source>
</evidence>
<evidence type="ECO:0000256" key="3">
    <source>
        <dbReference type="ARBA" id="ARBA00022517"/>
    </source>
</evidence>
<dbReference type="InterPro" id="IPR012954">
    <property type="entry name" value="BP28_C_dom"/>
</dbReference>
<evidence type="ECO:0000256" key="1">
    <source>
        <dbReference type="ARBA" id="ARBA00004604"/>
    </source>
</evidence>
<proteinExistence type="inferred from homology"/>
<accession>F4PUG1</accession>
<dbReference type="RefSeq" id="XP_004358883.1">
    <property type="nucleotide sequence ID" value="XM_004358826.1"/>
</dbReference>
<dbReference type="OMA" id="NDVMWKQ"/>
<evidence type="ECO:0000256" key="6">
    <source>
        <dbReference type="ARBA" id="ARBA00023274"/>
    </source>
</evidence>
<comment type="similarity">
    <text evidence="2 7">Belongs to the HEATR1/UTP10 family.</text>
</comment>
<dbReference type="GO" id="GO:0034455">
    <property type="term" value="C:t-UTP complex"/>
    <property type="evidence" value="ECO:0007669"/>
    <property type="project" value="TreeGrafter"/>
</dbReference>
<evidence type="ECO:0000256" key="4">
    <source>
        <dbReference type="ARBA" id="ARBA00022552"/>
    </source>
</evidence>
<keyword evidence="5 7" id="KW-0539">Nucleus</keyword>
<organism evidence="10 11">
    <name type="scientific">Cavenderia fasciculata</name>
    <name type="common">Slime mold</name>
    <name type="synonym">Dictyostelium fasciculatum</name>
    <dbReference type="NCBI Taxonomy" id="261658"/>
    <lineage>
        <taxon>Eukaryota</taxon>
        <taxon>Amoebozoa</taxon>
        <taxon>Evosea</taxon>
        <taxon>Eumycetozoa</taxon>
        <taxon>Dictyostelia</taxon>
        <taxon>Acytosteliales</taxon>
        <taxon>Cavenderiaceae</taxon>
        <taxon>Cavenderia</taxon>
    </lineage>
</organism>
<gene>
    <name evidence="10" type="ORF">DFA_00903</name>
</gene>
<dbReference type="SUPFAM" id="SSF48371">
    <property type="entry name" value="ARM repeat"/>
    <property type="match status" value="1"/>
</dbReference>
<feature type="compositionally biased region" description="Basic and acidic residues" evidence="8">
    <location>
        <begin position="1"/>
        <end position="21"/>
    </location>
</feature>
<keyword evidence="6 7" id="KW-0687">Ribonucleoprotein</keyword>
<feature type="domain" description="BP28 C-terminal" evidence="9">
    <location>
        <begin position="1886"/>
        <end position="2084"/>
    </location>
</feature>
<evidence type="ECO:0000259" key="9">
    <source>
        <dbReference type="SMART" id="SM01036"/>
    </source>
</evidence>
<dbReference type="GO" id="GO:0032040">
    <property type="term" value="C:small-subunit processome"/>
    <property type="evidence" value="ECO:0007669"/>
    <property type="project" value="TreeGrafter"/>
</dbReference>
<dbReference type="KEGG" id="dfa:DFA_00903"/>
<dbReference type="PANTHER" id="PTHR13457">
    <property type="entry name" value="BAP28"/>
    <property type="match status" value="1"/>
</dbReference>